<evidence type="ECO:0000256" key="1">
    <source>
        <dbReference type="PROSITE-ProRule" id="PRU00325"/>
    </source>
</evidence>
<evidence type="ECO:0000256" key="2">
    <source>
        <dbReference type="SAM" id="MobiDB-lite"/>
    </source>
</evidence>
<reference evidence="4" key="2">
    <citation type="journal article" date="2023" name="BMC Genomics">
        <title>Pest status, molecular evolution, and epigenetic factors derived from the genome assembly of Frankliniella fusca, a thysanopteran phytovirus vector.</title>
        <authorList>
            <person name="Catto M.A."/>
            <person name="Labadie P.E."/>
            <person name="Jacobson A.L."/>
            <person name="Kennedy G.G."/>
            <person name="Srinivasan R."/>
            <person name="Hunt B.G."/>
        </authorList>
    </citation>
    <scope>NUCLEOTIDE SEQUENCE</scope>
    <source>
        <strain evidence="4">PL_HMW_Pooled</strain>
    </source>
</reference>
<dbReference type="EMBL" id="JAHWGI010001190">
    <property type="protein sequence ID" value="KAK3924527.1"/>
    <property type="molecule type" value="Genomic_DNA"/>
</dbReference>
<organism evidence="4 5">
    <name type="scientific">Frankliniella fusca</name>
    <dbReference type="NCBI Taxonomy" id="407009"/>
    <lineage>
        <taxon>Eukaryota</taxon>
        <taxon>Metazoa</taxon>
        <taxon>Ecdysozoa</taxon>
        <taxon>Arthropoda</taxon>
        <taxon>Hexapoda</taxon>
        <taxon>Insecta</taxon>
        <taxon>Pterygota</taxon>
        <taxon>Neoptera</taxon>
        <taxon>Paraneoptera</taxon>
        <taxon>Thysanoptera</taxon>
        <taxon>Terebrantia</taxon>
        <taxon>Thripoidea</taxon>
        <taxon>Thripidae</taxon>
        <taxon>Frankliniella</taxon>
    </lineage>
</organism>
<accession>A0AAE1HNG3</accession>
<sequence>MAMQDVPPGLAKGSSFSTYKELEPVLQELSTLQLVPFTKYCTRPVESHNAKEGKNLPKELKYQSFTFACIHYGNKRSNSRGERPNQSSFKMNCKARLRIRVDESCMRLTITEMDLEHNHSRDPADAAHYPQNRQLTSEEGTHVKSLMDLEVRPVVLQSIIRTSTSKLTTLQDMRNLHEVEKLRKELEDTRANDPNCTLVIGREGDDVAFIFWASSEMKSDFEAFPEVISLDSTYHTNNAEMPLTLFLCQNQHGNGRLAGTCLMKDEKKDILRESIDCFAQCYSSSVHKISSFFVDKSMNEVSRIWEILPNVDIHLCRFHCDQTFKKETQQEGENKIPVRSICKAMLYTESQDEYDHHFSELTKICSENFKKYFLKNWHNSRVVWKGHERLQGITYGLTTTNPNESMHGKLKKLLNRKRTITQCFSKLRLFHTHFNVQAAHKDFESRCKVKYVTNSSDPAIQDIATVYYPFAAKLIIYQLRSSSEMEALPAGFSIDCNKCSCAFYRSRKFPCSHMFFSRRKNESTLFSVDDVPVKWRIASNRQITSDQAEVENVDDDFSEQPPFHPPPVLKPSVPVKVGGKPLTKAQKYTQFLKQCEALGRVASLCGGAQFVLKSNVIQSILDHWENNVEVCVTPLGSSSSGYLALLCLILLQEFQGGTTNIRFVFTVTGKQGYLVPERPSVIVQQVSSVSSVTTGHESNNENERPHIGNTEDHTSNTSPEKGIHNEDIAITANDTEAHTSNTFPEKGIVETPLSALNEEDHENLKLPTAKRVAGQPRMGLKRNFTKCMKDRISI</sequence>
<name>A0AAE1HNG3_9NEOP</name>
<dbReference type="GO" id="GO:0008270">
    <property type="term" value="F:zinc ion binding"/>
    <property type="evidence" value="ECO:0007669"/>
    <property type="project" value="UniProtKB-KW"/>
</dbReference>
<dbReference type="PANTHER" id="PTHR31569">
    <property type="entry name" value="SWIM-TYPE DOMAIN-CONTAINING PROTEIN"/>
    <property type="match status" value="1"/>
</dbReference>
<dbReference type="PROSITE" id="PS50966">
    <property type="entry name" value="ZF_SWIM"/>
    <property type="match status" value="1"/>
</dbReference>
<keyword evidence="1" id="KW-0479">Metal-binding</keyword>
<proteinExistence type="predicted"/>
<feature type="domain" description="SWIM-type" evidence="3">
    <location>
        <begin position="477"/>
        <end position="522"/>
    </location>
</feature>
<evidence type="ECO:0000313" key="4">
    <source>
        <dbReference type="EMBL" id="KAK3924527.1"/>
    </source>
</evidence>
<dbReference type="Pfam" id="PF21599">
    <property type="entry name" value="ZSWIM3_N"/>
    <property type="match status" value="1"/>
</dbReference>
<dbReference type="InterPro" id="IPR052579">
    <property type="entry name" value="Zinc_finger_SWIM"/>
</dbReference>
<gene>
    <name evidence="4" type="ORF">KUF71_012549</name>
</gene>
<reference evidence="4" key="1">
    <citation type="submission" date="2021-07" db="EMBL/GenBank/DDBJ databases">
        <authorList>
            <person name="Catto M.A."/>
            <person name="Jacobson A."/>
            <person name="Kennedy G."/>
            <person name="Labadie P."/>
            <person name="Hunt B.G."/>
            <person name="Srinivasan R."/>
        </authorList>
    </citation>
    <scope>NUCLEOTIDE SEQUENCE</scope>
    <source>
        <strain evidence="4">PL_HMW_Pooled</strain>
        <tissue evidence="4">Head</tissue>
    </source>
</reference>
<dbReference type="Proteomes" id="UP001219518">
    <property type="component" value="Unassembled WGS sequence"/>
</dbReference>
<dbReference type="InterPro" id="IPR048325">
    <property type="entry name" value="ZSWIM3_N"/>
</dbReference>
<keyword evidence="1" id="KW-0863">Zinc-finger</keyword>
<feature type="compositionally biased region" description="Basic and acidic residues" evidence="2">
    <location>
        <begin position="698"/>
        <end position="714"/>
    </location>
</feature>
<dbReference type="Pfam" id="PF21056">
    <property type="entry name" value="ZSWIM1-3_RNaseH-like"/>
    <property type="match status" value="1"/>
</dbReference>
<evidence type="ECO:0000259" key="3">
    <source>
        <dbReference type="PROSITE" id="PS50966"/>
    </source>
</evidence>
<keyword evidence="1" id="KW-0862">Zinc</keyword>
<comment type="caution">
    <text evidence="4">The sequence shown here is derived from an EMBL/GenBank/DDBJ whole genome shotgun (WGS) entry which is preliminary data.</text>
</comment>
<dbReference type="InterPro" id="IPR007527">
    <property type="entry name" value="Znf_SWIM"/>
</dbReference>
<evidence type="ECO:0000313" key="5">
    <source>
        <dbReference type="Proteomes" id="UP001219518"/>
    </source>
</evidence>
<dbReference type="InterPro" id="IPR048324">
    <property type="entry name" value="ZSWIM1-3_RNaseH-like"/>
</dbReference>
<dbReference type="AlphaFoldDB" id="A0AAE1HNG3"/>
<dbReference type="PANTHER" id="PTHR31569:SF4">
    <property type="entry name" value="SWIM-TYPE DOMAIN-CONTAINING PROTEIN"/>
    <property type="match status" value="1"/>
</dbReference>
<feature type="region of interest" description="Disordered" evidence="2">
    <location>
        <begin position="690"/>
        <end position="722"/>
    </location>
</feature>
<keyword evidence="5" id="KW-1185">Reference proteome</keyword>
<protein>
    <submittedName>
        <fullName evidence="4">Protein FAR-RED ELONGATED HYPOCOTYL 3</fullName>
    </submittedName>
</protein>